<proteinExistence type="predicted"/>
<dbReference type="InterPro" id="IPR025164">
    <property type="entry name" value="Toastrack_DUF4097"/>
</dbReference>
<sequence length="428" mass="47179">MYCRHVRIFCTPAVQHVLSNSCRWMPIVLHSQSHSCCNTSKISSHVIYFSPWRFLGTQVSYSLGNQNLKRALFLHKWKFCQSVCQQRREINTEGSRQNSQVWEFNLQNPYGVISVQTHRAVEIDRIDVLEHPGGDYAAFQLKESDSSTKADGKGPVIEYDNAKNKLSLVEDNNKNLSSCGTWIISVPPYYDLAVHQVGDSIQGVQVKNLENQSLTIIAMGDIHIHNIKSRDVTLDSKMGDVKSTKVLQGNAVVRTKKNKGFTADRLQGQKFDIKTEAGNVNCKDIYGNTSVFHSEEGSIQLGNVTGECSVTTKGDVNIGSLDGSLKGQLNHTGSVEAYLVRPETVSLQTENGNITLSLPTDVKGHLDLKAPKVSVSSELNFNFQKEDIKGQVKGILNAKGPTSITASSKEGSITVSMQSWFASLKLGS</sequence>
<dbReference type="PANTHER" id="PTHR34094:SF1">
    <property type="entry name" value="PROTEIN FAM185A"/>
    <property type="match status" value="1"/>
</dbReference>
<evidence type="ECO:0000259" key="1">
    <source>
        <dbReference type="Pfam" id="PF13349"/>
    </source>
</evidence>
<dbReference type="Pfam" id="PF13349">
    <property type="entry name" value="DUF4097"/>
    <property type="match status" value="1"/>
</dbReference>
<reference evidence="2" key="1">
    <citation type="submission" date="2021-10" db="EMBL/GenBank/DDBJ databases">
        <title>Tropical sea cucumber genome reveals ecological adaptation and Cuvierian tubules defense mechanism.</title>
        <authorList>
            <person name="Chen T."/>
        </authorList>
    </citation>
    <scope>NUCLEOTIDE SEQUENCE</scope>
    <source>
        <strain evidence="2">Nanhai2018</strain>
        <tissue evidence="2">Muscle</tissue>
    </source>
</reference>
<dbReference type="PANTHER" id="PTHR34094">
    <property type="match status" value="1"/>
</dbReference>
<dbReference type="OrthoDB" id="5984441at2759"/>
<accession>A0A9Q1HJQ3</accession>
<feature type="domain" description="DUF4097" evidence="1">
    <location>
        <begin position="219"/>
        <end position="415"/>
    </location>
</feature>
<evidence type="ECO:0000313" key="3">
    <source>
        <dbReference type="Proteomes" id="UP001152320"/>
    </source>
</evidence>
<keyword evidence="3" id="KW-1185">Reference proteome</keyword>
<name>A0A9Q1HJQ3_HOLLE</name>
<evidence type="ECO:0000313" key="2">
    <source>
        <dbReference type="EMBL" id="KAJ8047533.1"/>
    </source>
</evidence>
<protein>
    <recommendedName>
        <fullName evidence="1">DUF4097 domain-containing protein</fullName>
    </recommendedName>
</protein>
<organism evidence="2 3">
    <name type="scientific">Holothuria leucospilota</name>
    <name type="common">Black long sea cucumber</name>
    <name type="synonym">Mertensiothuria leucospilota</name>
    <dbReference type="NCBI Taxonomy" id="206669"/>
    <lineage>
        <taxon>Eukaryota</taxon>
        <taxon>Metazoa</taxon>
        <taxon>Echinodermata</taxon>
        <taxon>Eleutherozoa</taxon>
        <taxon>Echinozoa</taxon>
        <taxon>Holothuroidea</taxon>
        <taxon>Aspidochirotacea</taxon>
        <taxon>Aspidochirotida</taxon>
        <taxon>Holothuriidae</taxon>
        <taxon>Holothuria</taxon>
    </lineage>
</organism>
<dbReference type="Proteomes" id="UP001152320">
    <property type="component" value="Chromosome 2"/>
</dbReference>
<dbReference type="AlphaFoldDB" id="A0A9Q1HJQ3"/>
<gene>
    <name evidence="2" type="ORF">HOLleu_06559</name>
</gene>
<comment type="caution">
    <text evidence="2">The sequence shown here is derived from an EMBL/GenBank/DDBJ whole genome shotgun (WGS) entry which is preliminary data.</text>
</comment>
<dbReference type="EMBL" id="JAIZAY010000002">
    <property type="protein sequence ID" value="KAJ8047533.1"/>
    <property type="molecule type" value="Genomic_DNA"/>
</dbReference>